<name>A0A931PT45_FIMGI</name>
<feature type="transmembrane region" description="Helical" evidence="1">
    <location>
        <begin position="281"/>
        <end position="303"/>
    </location>
</feature>
<keyword evidence="1" id="KW-1133">Transmembrane helix</keyword>
<organism evidence="2 3">
    <name type="scientific">Fimbriimonas ginsengisoli</name>
    <dbReference type="NCBI Taxonomy" id="1005039"/>
    <lineage>
        <taxon>Bacteria</taxon>
        <taxon>Bacillati</taxon>
        <taxon>Armatimonadota</taxon>
        <taxon>Fimbriimonadia</taxon>
        <taxon>Fimbriimonadales</taxon>
        <taxon>Fimbriimonadaceae</taxon>
        <taxon>Fimbriimonas</taxon>
    </lineage>
</organism>
<protein>
    <submittedName>
        <fullName evidence="2">Uncharacterized protein</fullName>
    </submittedName>
</protein>
<accession>A0A931PT45</accession>
<dbReference type="Proteomes" id="UP000727962">
    <property type="component" value="Unassembled WGS sequence"/>
</dbReference>
<evidence type="ECO:0000313" key="3">
    <source>
        <dbReference type="Proteomes" id="UP000727962"/>
    </source>
</evidence>
<keyword evidence="1" id="KW-0472">Membrane</keyword>
<evidence type="ECO:0000313" key="2">
    <source>
        <dbReference type="EMBL" id="MBI1755969.1"/>
    </source>
</evidence>
<sequence>MQWTIDLPLVVERHPDVTILEYQDAGWAVDQSQVAKRRITQFFGERWQGCSKYAYVDRPSFPSTTAFIPTVGPSLASAFTLPGSHMVDPLGMVLLGGLSPLDLYGVKAKLLPWPGVGNAMLALTNYGDPPDYQVVNRMFHNEWDWTIEFDRKTLLPKYAVAYQANVWVSRWKTLESVEVGGLVYPRKILYESTDGHFKDPVKTTRIFTLEKVEPSAPRSGLPIVEGAYISDLRLDASAGDLLDADFPPRNAVEVTYRWSGRLPSLEELKAMRKSPTPNFPWSRLLAFGPPLILVVGGSIWLWVRRARRGRVA</sequence>
<reference evidence="2" key="1">
    <citation type="submission" date="2020-07" db="EMBL/GenBank/DDBJ databases">
        <title>Huge and variable diversity of episymbiotic CPR bacteria and DPANN archaea in groundwater ecosystems.</title>
        <authorList>
            <person name="He C.Y."/>
            <person name="Keren R."/>
            <person name="Whittaker M."/>
            <person name="Farag I.F."/>
            <person name="Doudna J."/>
            <person name="Cate J.H.D."/>
            <person name="Banfield J.F."/>
        </authorList>
    </citation>
    <scope>NUCLEOTIDE SEQUENCE</scope>
    <source>
        <strain evidence="2">NC_groundwater_17_Pr7_B-0.1um_64_12</strain>
    </source>
</reference>
<gene>
    <name evidence="2" type="ORF">HYR64_02550</name>
</gene>
<evidence type="ECO:0000256" key="1">
    <source>
        <dbReference type="SAM" id="Phobius"/>
    </source>
</evidence>
<comment type="caution">
    <text evidence="2">The sequence shown here is derived from an EMBL/GenBank/DDBJ whole genome shotgun (WGS) entry which is preliminary data.</text>
</comment>
<dbReference type="EMBL" id="JACOSL010000016">
    <property type="protein sequence ID" value="MBI1755969.1"/>
    <property type="molecule type" value="Genomic_DNA"/>
</dbReference>
<proteinExistence type="predicted"/>
<dbReference type="AlphaFoldDB" id="A0A931PT45"/>
<keyword evidence="1" id="KW-0812">Transmembrane</keyword>